<dbReference type="AlphaFoldDB" id="A0A197KGJ5"/>
<dbReference type="Proteomes" id="UP000078512">
    <property type="component" value="Unassembled WGS sequence"/>
</dbReference>
<organism evidence="2 3">
    <name type="scientific">Linnemannia elongata AG-77</name>
    <dbReference type="NCBI Taxonomy" id="1314771"/>
    <lineage>
        <taxon>Eukaryota</taxon>
        <taxon>Fungi</taxon>
        <taxon>Fungi incertae sedis</taxon>
        <taxon>Mucoromycota</taxon>
        <taxon>Mortierellomycotina</taxon>
        <taxon>Mortierellomycetes</taxon>
        <taxon>Mortierellales</taxon>
        <taxon>Mortierellaceae</taxon>
        <taxon>Linnemannia</taxon>
    </lineage>
</organism>
<dbReference type="SUPFAM" id="SSF52058">
    <property type="entry name" value="L domain-like"/>
    <property type="match status" value="1"/>
</dbReference>
<name>A0A197KGJ5_9FUNG</name>
<dbReference type="OrthoDB" id="2444617at2759"/>
<keyword evidence="3" id="KW-1185">Reference proteome</keyword>
<reference evidence="2 3" key="1">
    <citation type="submission" date="2016-05" db="EMBL/GenBank/DDBJ databases">
        <title>Genome sequencing reveals origins of a unique bacterial endosymbiosis in the earliest lineages of terrestrial Fungi.</title>
        <authorList>
            <consortium name="DOE Joint Genome Institute"/>
            <person name="Uehling J."/>
            <person name="Gryganskyi A."/>
            <person name="Hameed K."/>
            <person name="Tschaplinski T."/>
            <person name="Misztal P."/>
            <person name="Wu S."/>
            <person name="Desiro A."/>
            <person name="Vande Pol N."/>
            <person name="Du Z.-Y."/>
            <person name="Zienkiewicz A."/>
            <person name="Zienkiewicz K."/>
            <person name="Morin E."/>
            <person name="Tisserant E."/>
            <person name="Splivallo R."/>
            <person name="Hainaut M."/>
            <person name="Henrissat B."/>
            <person name="Ohm R."/>
            <person name="Kuo A."/>
            <person name="Yan J."/>
            <person name="Lipzen A."/>
            <person name="Nolan M."/>
            <person name="Labutti K."/>
            <person name="Barry K."/>
            <person name="Goldstein A."/>
            <person name="Labbe J."/>
            <person name="Schadt C."/>
            <person name="Tuskan G."/>
            <person name="Grigoriev I."/>
            <person name="Martin F."/>
            <person name="Vilgalys R."/>
            <person name="Bonito G."/>
        </authorList>
    </citation>
    <scope>NUCLEOTIDE SEQUENCE [LARGE SCALE GENOMIC DNA]</scope>
    <source>
        <strain evidence="2 3">AG-77</strain>
    </source>
</reference>
<dbReference type="EMBL" id="KV442011">
    <property type="protein sequence ID" value="OAQ36842.1"/>
    <property type="molecule type" value="Genomic_DNA"/>
</dbReference>
<evidence type="ECO:0000313" key="3">
    <source>
        <dbReference type="Proteomes" id="UP000078512"/>
    </source>
</evidence>
<sequence length="1015" mass="114216">MTPYQCFRQGDKVDLLAVRKDKNTGELYSRLTDIQGTFPGAQWFKVNGVTLYFLEDDNEQLYEPKRIAHYPDDTIDIIADPVSQASPPKTLSSTTRYHTSIDNPNHQPQLHSTRDLDLSVSSLSLQQPLPHATSNAPVLAIPQPLFSSSQISNLVTLPTTSIARPMAMLSTMALDITQLQQQLERSTDQQSVYHQQQMQQLINMVQQQNDMVAQQSEMVRQQNLMLQEQAASKEREERILQEQAESKARDEQMLKMQQETIDRLTVNQQRVETLLVQNYELHEYPIPRLFVVLPDSKDWDPRNFLMERFRLFFLCECGDDCGSRTEQGASSDQVGIDAASTTTPIPVRSSIHLAKHEGYELSRPTEFFDQYGSYVLGMLRILQHCLTVAAVAIPVAALAESGLKDVMDGVKSMSESTMQAVDMSINILETKLGGADATDNLATTESNGQEDKTMFENLAALEGADLRRLDTFLRNNDNDKILGNLYRITTEQGNVKWVCFEHYKETYRQTGLSSFVQSVETAGGTYDLHLGKVTIKLKSGTSSKDFFRRLATQTPAVQTLDVTLDWDFGSADLVTLVNMVSKSTVKAVQQDLQDDHTSNATIASLRPGKGRYHSLLGLLSNTKLRSLQLSNVYLLGTRTSNLPSSFSASWLQSFGFYGEIDEEDLSRLTNIISHCSQLVDLRLANEFRCIMGLSLQQAVLTLKKLRRLHLSGLHIDQDSNLDDPRPMKEIVYYTSLEVGRLLAKTIRQSGPVLEVLVLHSSTSRSSVDIGPEDPTPIQLLDRRESAPSEPISNAPHLSALTHLDLSVPLTRLTLNYLSTILPRLNLVHFGFGVDSHELFQHCNIASLKSLSICVSYYTNLKLLHPIDDGTAAPAWDGLEQLYFRNMSLYTKVPIQILQSVQLTRLYLEDVDPISLAAALEAINLSKLQEISFNGCYYLPSAERALAKRINEFTESLVIRLDEFSSTKYVEEGGKPRTAVGSFETLPRHRVINMDPIYNDDHHYRFLKHVLPVYFH</sequence>
<evidence type="ECO:0000313" key="2">
    <source>
        <dbReference type="EMBL" id="OAQ36842.1"/>
    </source>
</evidence>
<feature type="region of interest" description="Disordered" evidence="1">
    <location>
        <begin position="81"/>
        <end position="112"/>
    </location>
</feature>
<gene>
    <name evidence="2" type="ORF">K457DRAFT_12497</name>
</gene>
<evidence type="ECO:0008006" key="4">
    <source>
        <dbReference type="Google" id="ProtNLM"/>
    </source>
</evidence>
<dbReference type="Gene3D" id="3.80.10.10">
    <property type="entry name" value="Ribonuclease Inhibitor"/>
    <property type="match status" value="1"/>
</dbReference>
<evidence type="ECO:0000256" key="1">
    <source>
        <dbReference type="SAM" id="MobiDB-lite"/>
    </source>
</evidence>
<feature type="compositionally biased region" description="Polar residues" evidence="1">
    <location>
        <begin position="83"/>
        <end position="111"/>
    </location>
</feature>
<accession>A0A197KGJ5</accession>
<protein>
    <recommendedName>
        <fullName evidence="4">RNI-like protein</fullName>
    </recommendedName>
</protein>
<dbReference type="InterPro" id="IPR032675">
    <property type="entry name" value="LRR_dom_sf"/>
</dbReference>
<proteinExistence type="predicted"/>